<proteinExistence type="inferred from homology"/>
<keyword evidence="3 7" id="KW-0812">Transmembrane</keyword>
<feature type="transmembrane region" description="Helical" evidence="7">
    <location>
        <begin position="110"/>
        <end position="130"/>
    </location>
</feature>
<comment type="similarity">
    <text evidence="2">Belongs to the lipase maturation factor family.</text>
</comment>
<dbReference type="Pfam" id="PF25179">
    <property type="entry name" value="LMF1_C"/>
    <property type="match status" value="1"/>
</dbReference>
<comment type="caution">
    <text evidence="10">The sequence shown here is derived from an EMBL/GenBank/DDBJ whole genome shotgun (WGS) entry which is preliminary data.</text>
</comment>
<keyword evidence="6 7" id="KW-0472">Membrane</keyword>
<name>A0ABW0KVH8_9BACT</name>
<evidence type="ECO:0000313" key="10">
    <source>
        <dbReference type="EMBL" id="MFC5457349.1"/>
    </source>
</evidence>
<organism evidence="10 11">
    <name type="scientific">Prosthecobacter fluviatilis</name>
    <dbReference type="NCBI Taxonomy" id="445931"/>
    <lineage>
        <taxon>Bacteria</taxon>
        <taxon>Pseudomonadati</taxon>
        <taxon>Verrucomicrobiota</taxon>
        <taxon>Verrucomicrobiia</taxon>
        <taxon>Verrucomicrobiales</taxon>
        <taxon>Verrucomicrobiaceae</taxon>
        <taxon>Prosthecobacter</taxon>
    </lineage>
</organism>
<feature type="transmembrane region" description="Helical" evidence="7">
    <location>
        <begin position="166"/>
        <end position="185"/>
    </location>
</feature>
<evidence type="ECO:0000256" key="5">
    <source>
        <dbReference type="ARBA" id="ARBA00022989"/>
    </source>
</evidence>
<keyword evidence="5 7" id="KW-1133">Transmembrane helix</keyword>
<dbReference type="RefSeq" id="WP_377170560.1">
    <property type="nucleotide sequence ID" value="NZ_JBHSMQ010000010.1"/>
</dbReference>
<evidence type="ECO:0000259" key="9">
    <source>
        <dbReference type="Pfam" id="PF25179"/>
    </source>
</evidence>
<sequence length="516" mass="59598">MNLFLRLESQRGRYTVVRWFFPRLLAAIYLIAFISWGVQYDGLVGESGILPAKRLMENVHAYEAREHQTLFWQMPSVFHWHYNDAFAHGILTSCCVLCVLVMAGVAQGPLLALLWFGYLSFATTGDIFMGYQWDSLLLEAGFLALFLAPWRLWVWRSTAEPPRGSVFLLHWLLFRLMFLSGLVKIGGGDLPWRDMTAMLYHYETQPLPNGLSWFIHHAPRWFHVAGCWIMYGIELGLPFAIFLGRWGRLVAALGFTGLMVVIFATGNYNFFNLLTAALALTLLDDRWWPKRMRAWLRINAEAQRPAFKHRNQWPALAAVLPVVLVTLLAADSFMAGRIRDYKPLLPAMLHEKLDAPAARTRSFNAYGLFQDMTEERPEIILEVSDDGALFLPLEFKYKPGDPAHRPPFIAPHQPRLDWQMWFAALYPGYDPQRDASPGSPMHWFGQFCTALLQHKQPVWDLLEPPPFPVEKITHIRARLYRYHFTQPEVRRASGDWWEREQVGSFSGTMSLKARER</sequence>
<reference evidence="11" key="1">
    <citation type="journal article" date="2019" name="Int. J. Syst. Evol. Microbiol.">
        <title>The Global Catalogue of Microorganisms (GCM) 10K type strain sequencing project: providing services to taxonomists for standard genome sequencing and annotation.</title>
        <authorList>
            <consortium name="The Broad Institute Genomics Platform"/>
            <consortium name="The Broad Institute Genome Sequencing Center for Infectious Disease"/>
            <person name="Wu L."/>
            <person name="Ma J."/>
        </authorList>
    </citation>
    <scope>NUCLEOTIDE SEQUENCE [LARGE SCALE GENOMIC DNA]</scope>
    <source>
        <strain evidence="11">CGMCC 4.1469</strain>
    </source>
</reference>
<keyword evidence="11" id="KW-1185">Reference proteome</keyword>
<evidence type="ECO:0000256" key="3">
    <source>
        <dbReference type="ARBA" id="ARBA00022692"/>
    </source>
</evidence>
<gene>
    <name evidence="10" type="ORF">ACFQDI_20945</name>
</gene>
<dbReference type="InterPro" id="IPR057434">
    <property type="entry name" value="LMF1/2_N"/>
</dbReference>
<feature type="transmembrane region" description="Helical" evidence="7">
    <location>
        <begin position="85"/>
        <end position="103"/>
    </location>
</feature>
<evidence type="ECO:0000256" key="6">
    <source>
        <dbReference type="ARBA" id="ARBA00023136"/>
    </source>
</evidence>
<dbReference type="Proteomes" id="UP001596052">
    <property type="component" value="Unassembled WGS sequence"/>
</dbReference>
<evidence type="ECO:0000256" key="7">
    <source>
        <dbReference type="SAM" id="Phobius"/>
    </source>
</evidence>
<dbReference type="Pfam" id="PF06762">
    <property type="entry name" value="LMF1"/>
    <property type="match status" value="1"/>
</dbReference>
<feature type="transmembrane region" description="Helical" evidence="7">
    <location>
        <begin position="250"/>
        <end position="283"/>
    </location>
</feature>
<comment type="subcellular location">
    <subcellularLocation>
        <location evidence="1">Endoplasmic reticulum membrane</location>
        <topology evidence="1">Multi-pass membrane protein</topology>
    </subcellularLocation>
</comment>
<evidence type="ECO:0000256" key="1">
    <source>
        <dbReference type="ARBA" id="ARBA00004477"/>
    </source>
</evidence>
<dbReference type="InterPro" id="IPR057433">
    <property type="entry name" value="LMF1/2_C"/>
</dbReference>
<accession>A0ABW0KVH8</accession>
<feature type="transmembrane region" description="Helical" evidence="7">
    <location>
        <begin position="221"/>
        <end position="243"/>
    </location>
</feature>
<evidence type="ECO:0000256" key="2">
    <source>
        <dbReference type="ARBA" id="ARBA00005512"/>
    </source>
</evidence>
<protein>
    <submittedName>
        <fullName evidence="10">Lipase maturation factor family protein</fullName>
    </submittedName>
</protein>
<dbReference type="PANTHER" id="PTHR14463">
    <property type="entry name" value="LIPASE MATURATION FACTOR"/>
    <property type="match status" value="1"/>
</dbReference>
<feature type="transmembrane region" description="Helical" evidence="7">
    <location>
        <begin position="313"/>
        <end position="334"/>
    </location>
</feature>
<feature type="domain" description="Lipase maturation factor 1/2 N-terminal" evidence="8">
    <location>
        <begin position="130"/>
        <end position="288"/>
    </location>
</feature>
<dbReference type="InterPro" id="IPR009613">
    <property type="entry name" value="LMF"/>
</dbReference>
<feature type="transmembrane region" description="Helical" evidence="7">
    <location>
        <begin position="20"/>
        <end position="38"/>
    </location>
</feature>
<keyword evidence="4" id="KW-0256">Endoplasmic reticulum</keyword>
<evidence type="ECO:0000259" key="8">
    <source>
        <dbReference type="Pfam" id="PF06762"/>
    </source>
</evidence>
<evidence type="ECO:0000313" key="11">
    <source>
        <dbReference type="Proteomes" id="UP001596052"/>
    </source>
</evidence>
<dbReference type="EMBL" id="JBHSMQ010000010">
    <property type="protein sequence ID" value="MFC5457349.1"/>
    <property type="molecule type" value="Genomic_DNA"/>
</dbReference>
<feature type="domain" description="Lipase maturation factor 1/2 C-terminal" evidence="9">
    <location>
        <begin position="363"/>
        <end position="505"/>
    </location>
</feature>
<evidence type="ECO:0000256" key="4">
    <source>
        <dbReference type="ARBA" id="ARBA00022824"/>
    </source>
</evidence>